<keyword evidence="1" id="KW-1133">Transmembrane helix</keyword>
<feature type="transmembrane region" description="Helical" evidence="1">
    <location>
        <begin position="85"/>
        <end position="102"/>
    </location>
</feature>
<protein>
    <submittedName>
        <fullName evidence="3">Uncharacterized protein</fullName>
    </submittedName>
</protein>
<accession>A0A914PZ45</accession>
<keyword evidence="2" id="KW-1185">Reference proteome</keyword>
<dbReference type="WBParaSite" id="PDA_v2.g24132.t1">
    <property type="protein sequence ID" value="PDA_v2.g24132.t1"/>
    <property type="gene ID" value="PDA_v2.g24132"/>
</dbReference>
<keyword evidence="1" id="KW-0472">Membrane</keyword>
<sequence>MTVATTVGGAVAAAAAKEVLKSDRKISLLENLKASLFGGFSPNVVFNVGKTKDESNDIQGQPALHTAYERFRSCIEIQNEKLKTYAFIFTFVLTMFFGYLFWSHSVNERERIHLELEYQQMFQKELVQQQMAQMELTHQQMIEMKLTHQQQIYIIAIFSFVGIVVSFFFGALVAWVIKK</sequence>
<reference evidence="3" key="1">
    <citation type="submission" date="2022-11" db="UniProtKB">
        <authorList>
            <consortium name="WormBaseParasite"/>
        </authorList>
    </citation>
    <scope>IDENTIFICATION</scope>
</reference>
<organism evidence="2 3">
    <name type="scientific">Panagrolaimus davidi</name>
    <dbReference type="NCBI Taxonomy" id="227884"/>
    <lineage>
        <taxon>Eukaryota</taxon>
        <taxon>Metazoa</taxon>
        <taxon>Ecdysozoa</taxon>
        <taxon>Nematoda</taxon>
        <taxon>Chromadorea</taxon>
        <taxon>Rhabditida</taxon>
        <taxon>Tylenchina</taxon>
        <taxon>Panagrolaimomorpha</taxon>
        <taxon>Panagrolaimoidea</taxon>
        <taxon>Panagrolaimidae</taxon>
        <taxon>Panagrolaimus</taxon>
    </lineage>
</organism>
<proteinExistence type="predicted"/>
<evidence type="ECO:0000313" key="3">
    <source>
        <dbReference type="WBParaSite" id="PDA_v2.g24132.t1"/>
    </source>
</evidence>
<dbReference type="Proteomes" id="UP000887578">
    <property type="component" value="Unplaced"/>
</dbReference>
<dbReference type="AlphaFoldDB" id="A0A914PZ45"/>
<name>A0A914PZ45_9BILA</name>
<keyword evidence="1" id="KW-0812">Transmembrane</keyword>
<feature type="transmembrane region" description="Helical" evidence="1">
    <location>
        <begin position="152"/>
        <end position="177"/>
    </location>
</feature>
<evidence type="ECO:0000313" key="2">
    <source>
        <dbReference type="Proteomes" id="UP000887578"/>
    </source>
</evidence>
<evidence type="ECO:0000256" key="1">
    <source>
        <dbReference type="SAM" id="Phobius"/>
    </source>
</evidence>